<organism evidence="3 4">
    <name type="scientific">Eiseniibacteriota bacterium</name>
    <dbReference type="NCBI Taxonomy" id="2212470"/>
    <lineage>
        <taxon>Bacteria</taxon>
        <taxon>Candidatus Eiseniibacteriota</taxon>
    </lineage>
</organism>
<dbReference type="AlphaFoldDB" id="A0A7Y2H134"/>
<evidence type="ECO:0000259" key="1">
    <source>
        <dbReference type="Pfam" id="PF13173"/>
    </source>
</evidence>
<dbReference type="Proteomes" id="UP000547674">
    <property type="component" value="Unassembled WGS sequence"/>
</dbReference>
<reference evidence="3 4" key="1">
    <citation type="submission" date="2020-03" db="EMBL/GenBank/DDBJ databases">
        <title>Metabolic flexibility allows generalist bacteria to become dominant in a frequently disturbed ecosystem.</title>
        <authorList>
            <person name="Chen Y.-J."/>
            <person name="Leung P.M."/>
            <person name="Bay S.K."/>
            <person name="Hugenholtz P."/>
            <person name="Kessler A.J."/>
            <person name="Shelley G."/>
            <person name="Waite D.W."/>
            <person name="Cook P.L."/>
            <person name="Greening C."/>
        </authorList>
    </citation>
    <scope>NUCLEOTIDE SEQUENCE [LARGE SCALE GENOMIC DNA]</scope>
    <source>
        <strain evidence="3">SS_bin_28</strain>
    </source>
</reference>
<evidence type="ECO:0000313" key="4">
    <source>
        <dbReference type="Proteomes" id="UP000547674"/>
    </source>
</evidence>
<feature type="domain" description="AAA" evidence="1">
    <location>
        <begin position="8"/>
        <end position="78"/>
    </location>
</feature>
<dbReference type="InterPro" id="IPR041682">
    <property type="entry name" value="AAA_14"/>
</dbReference>
<dbReference type="Pfam" id="PF13635">
    <property type="entry name" value="DUF4143"/>
    <property type="match status" value="1"/>
</dbReference>
<name>A0A7Y2H134_UNCEI</name>
<dbReference type="InterPro" id="IPR025420">
    <property type="entry name" value="DUF4143"/>
</dbReference>
<dbReference type="EMBL" id="JABDJR010000077">
    <property type="protein sequence ID" value="NNF05555.1"/>
    <property type="molecule type" value="Genomic_DNA"/>
</dbReference>
<evidence type="ECO:0000259" key="2">
    <source>
        <dbReference type="Pfam" id="PF13635"/>
    </source>
</evidence>
<dbReference type="PANTHER" id="PTHR43566:SF1">
    <property type="entry name" value="AAA+ ATPASE DOMAIN-CONTAINING PROTEIN"/>
    <property type="match status" value="1"/>
</dbReference>
<feature type="domain" description="DUF4143" evidence="2">
    <location>
        <begin position="136"/>
        <end position="283"/>
    </location>
</feature>
<evidence type="ECO:0000313" key="3">
    <source>
        <dbReference type="EMBL" id="NNF05555.1"/>
    </source>
</evidence>
<dbReference type="PANTHER" id="PTHR43566">
    <property type="entry name" value="CONSERVED PROTEIN"/>
    <property type="match status" value="1"/>
</dbReference>
<comment type="caution">
    <text evidence="3">The sequence shown here is derived from an EMBL/GenBank/DDBJ whole genome shotgun (WGS) entry which is preliminary data.</text>
</comment>
<dbReference type="Pfam" id="PF13173">
    <property type="entry name" value="AAA_14"/>
    <property type="match status" value="1"/>
</dbReference>
<gene>
    <name evidence="3" type="ORF">HKN21_02225</name>
</gene>
<proteinExistence type="predicted"/>
<sequence length="338" mass="39460">ERLGLDQLRETTPIAVLDELHKFPQWKQFLKGFFDTYADEVRTIVTGSGHMDVFRRGGDSLMGRYFLYRMHPFSIGEVACRDLPNPETIVRPPRAIPDEDFDALWRHGGYPEPFLKRDPQFSLRWQSLRHEQIVREDIRDLTQITQLDQIEAAVRLLANRSSHRLVYSNLAKEIRVSVDTAKRWVIALRDLHFGFEVRPWFKNVARSLRKEPKWYLRDWASIDDPGDRAETFVACHLLKAVQGWTDMGLGQFELAYLRDKEQREVDLLVVRDGAPWFLVEVKHRDESLSKSLRNFQEQIKAPFAFQVVLDAPFVDADCFAKPREPLAVPARTFLSQLL</sequence>
<accession>A0A7Y2H134</accession>
<keyword evidence="3" id="KW-0067">ATP-binding</keyword>
<keyword evidence="3" id="KW-0547">Nucleotide-binding</keyword>
<dbReference type="GO" id="GO:0005524">
    <property type="term" value="F:ATP binding"/>
    <property type="evidence" value="ECO:0007669"/>
    <property type="project" value="UniProtKB-KW"/>
</dbReference>
<feature type="non-terminal residue" evidence="3">
    <location>
        <position position="1"/>
    </location>
</feature>
<protein>
    <submittedName>
        <fullName evidence="3">ATP-binding protein</fullName>
    </submittedName>
</protein>